<sequence>MSSVHAAGSATETQTQPLDATPDQVEQPASTTTTNTGEALGDGVAGPSTASLDTEGRVNGAEKAATAKEPTIGPGALQPGEGVVTMSEVEHVEGADAEQEQGAVIGSDESGQWTEEDSHELKRVKVYELIGSRWVDQGTAFCFGDFQDNEALLIARAEADFNHVILSTTIRTNDVYQRQQDTLIVWTEPDGVDYALSFQDPEGCAEVWHFIQEVQRHMSNREDAGVSSSPILGPEPLVSTANIIRSGHLPQPQLGIIGEIERAIKSLARTNAIKERICEYIQTEDYIKSMINVMNQAEDLESLENLHALCSCMQTILMLNDHSLYEHILEDDIFLGVVGMLEYDPEFPTHKANYREFLHQTSRFHQPVPLRDETIQKKVHHTYRLQFLKDVVLARAIDDSTFNVLNSCIIFNQIDIINHVQNDPAFLLEVVCTFLDDNMIELLGLEPLRKVHPQDLENDKDKMDVDQAQERSPSGVPYPNGTTADGVCRPRPCTEEEVVQAREIIFLIQQLCVMGKNVQLPARMALFRALVDRGILFGVQWAMSQPESEEQGRQMISAAGEILTALLDHDLNGVRGHVLKQVVAAEREKSMGKKVPERETMLFLMCRVLVKSRDLAVQSQLGESLRTLLETQQDPPDVHPMAGIKFFQRNKDEPGVERFLDNFYKFCIETLFRPFGDIPEFRTLTGRLYIRSRSSYVDSCVEPRLTMSRERTNLFLYLCDLLSMFTLQHSFRIHFFILSSNIATRVASLLTARDKHLRLAAFRFFRACVKLNNQNLFNYLLKHDIFQPILDLTAEESRRDTLLSASCQELFEHMRKENMKEAINQCMIMYEAKVRTLAENPLLGPRFQNFIRRWEMNNAPPPEEEKKTEAPIPNGARRWGQGRFPEAEEEDYFNTDDDEDIVPVMSSPPPNPRSNTLKRKRTTMMRRQQPPHTSAAPSQPLSALVAYDDNDDVDGTESFDVRLPQADEPPALSSPSIPRKLPETTSSYFPTTDEPPASPRMSHKQIPPKPLVSQPGDEQDDLLEHIFNNSRPSSPSPSSKPPELGAKRRRDDDDDELLERLATRSKRPSISQSPEKEKSDPPPIAGRVGPTKAAEEGPKKIKLKFGVVGAAVAASPSTEPAPSDPGTKEGDNG</sequence>
<dbReference type="InterPro" id="IPR006887">
    <property type="entry name" value="P4R3-like_central_dom"/>
</dbReference>
<dbReference type="PANTHER" id="PTHR23318:SF0">
    <property type="entry name" value="SERINE_THREONINE-PROTEIN PHOSPHATASE 4 REGULATORY SUBUNIT 3"/>
    <property type="match status" value="1"/>
</dbReference>
<dbReference type="PANTHER" id="PTHR23318">
    <property type="entry name" value="ATP SYNTHASE GAMMA-RELATED"/>
    <property type="match status" value="1"/>
</dbReference>
<organism evidence="6 7">
    <name type="scientific">Rhodofomes roseus</name>
    <dbReference type="NCBI Taxonomy" id="34475"/>
    <lineage>
        <taxon>Eukaryota</taxon>
        <taxon>Fungi</taxon>
        <taxon>Dikarya</taxon>
        <taxon>Basidiomycota</taxon>
        <taxon>Agaricomycotina</taxon>
        <taxon>Agaricomycetes</taxon>
        <taxon>Polyporales</taxon>
        <taxon>Rhodofomes</taxon>
    </lineage>
</organism>
<dbReference type="GeneID" id="72009105"/>
<feature type="domain" description="PP4R3 EVH1-like" evidence="5">
    <location>
        <begin position="122"/>
        <end position="218"/>
    </location>
</feature>
<dbReference type="RefSeq" id="XP_047776506.1">
    <property type="nucleotide sequence ID" value="XM_047928373.1"/>
</dbReference>
<feature type="region of interest" description="Disordered" evidence="3">
    <location>
        <begin position="858"/>
        <end position="1099"/>
    </location>
</feature>
<gene>
    <name evidence="6" type="ORF">C8Q71DRAFT_874472</name>
</gene>
<dbReference type="InterPro" id="IPR011993">
    <property type="entry name" value="PH-like_dom_sf"/>
</dbReference>
<accession>A0ABQ8K918</accession>
<feature type="compositionally biased region" description="Acidic residues" evidence="3">
    <location>
        <begin position="948"/>
        <end position="957"/>
    </location>
</feature>
<evidence type="ECO:0000313" key="7">
    <source>
        <dbReference type="Proteomes" id="UP000814176"/>
    </source>
</evidence>
<feature type="region of interest" description="Disordered" evidence="3">
    <location>
        <begin position="456"/>
        <end position="483"/>
    </location>
</feature>
<keyword evidence="7" id="KW-1185">Reference proteome</keyword>
<dbReference type="SUPFAM" id="SSF50729">
    <property type="entry name" value="PH domain-like"/>
    <property type="match status" value="1"/>
</dbReference>
<evidence type="ECO:0000256" key="1">
    <source>
        <dbReference type="ARBA" id="ARBA00004123"/>
    </source>
</evidence>
<keyword evidence="2" id="KW-0539">Nucleus</keyword>
<comment type="subcellular location">
    <subcellularLocation>
        <location evidence="1">Nucleus</location>
    </subcellularLocation>
</comment>
<feature type="compositionally biased region" description="Acidic residues" evidence="3">
    <location>
        <begin position="887"/>
        <end position="901"/>
    </location>
</feature>
<evidence type="ECO:0000259" key="5">
    <source>
        <dbReference type="Pfam" id="PF22972"/>
    </source>
</evidence>
<reference evidence="6 7" key="1">
    <citation type="journal article" date="2021" name="Environ. Microbiol.">
        <title>Gene family expansions and transcriptome signatures uncover fungal adaptations to wood decay.</title>
        <authorList>
            <person name="Hage H."/>
            <person name="Miyauchi S."/>
            <person name="Viragh M."/>
            <person name="Drula E."/>
            <person name="Min B."/>
            <person name="Chaduli D."/>
            <person name="Navarro D."/>
            <person name="Favel A."/>
            <person name="Norest M."/>
            <person name="Lesage-Meessen L."/>
            <person name="Balint B."/>
            <person name="Merenyi Z."/>
            <person name="de Eugenio L."/>
            <person name="Morin E."/>
            <person name="Martinez A.T."/>
            <person name="Baldrian P."/>
            <person name="Stursova M."/>
            <person name="Martinez M.J."/>
            <person name="Novotny C."/>
            <person name="Magnuson J.K."/>
            <person name="Spatafora J.W."/>
            <person name="Maurice S."/>
            <person name="Pangilinan J."/>
            <person name="Andreopoulos W."/>
            <person name="LaButti K."/>
            <person name="Hundley H."/>
            <person name="Na H."/>
            <person name="Kuo A."/>
            <person name="Barry K."/>
            <person name="Lipzen A."/>
            <person name="Henrissat B."/>
            <person name="Riley R."/>
            <person name="Ahrendt S."/>
            <person name="Nagy L.G."/>
            <person name="Grigoriev I.V."/>
            <person name="Martin F."/>
            <person name="Rosso M.N."/>
        </authorList>
    </citation>
    <scope>NUCLEOTIDE SEQUENCE [LARGE SCALE GENOMIC DNA]</scope>
    <source>
        <strain evidence="6 7">CIRM-BRFM 1785</strain>
    </source>
</reference>
<dbReference type="SUPFAM" id="SSF48371">
    <property type="entry name" value="ARM repeat"/>
    <property type="match status" value="1"/>
</dbReference>
<name>A0ABQ8K918_9APHY</name>
<evidence type="ECO:0000259" key="4">
    <source>
        <dbReference type="Pfam" id="PF04802"/>
    </source>
</evidence>
<feature type="region of interest" description="Disordered" evidence="3">
    <location>
        <begin position="94"/>
        <end position="116"/>
    </location>
</feature>
<dbReference type="Gene3D" id="2.30.29.30">
    <property type="entry name" value="Pleckstrin-homology domain (PH domain)/Phosphotyrosine-binding domain (PTB)"/>
    <property type="match status" value="1"/>
</dbReference>
<evidence type="ECO:0000256" key="3">
    <source>
        <dbReference type="SAM" id="MobiDB-lite"/>
    </source>
</evidence>
<feature type="region of interest" description="Disordered" evidence="3">
    <location>
        <begin position="1"/>
        <end position="80"/>
    </location>
</feature>
<feature type="compositionally biased region" description="Polar residues" evidence="3">
    <location>
        <begin position="27"/>
        <end position="37"/>
    </location>
</feature>
<feature type="compositionally biased region" description="Polar residues" evidence="3">
    <location>
        <begin position="930"/>
        <end position="941"/>
    </location>
</feature>
<feature type="domain" description="Serine/threonine-protein phosphatase 4 regulatory subunit 3-like central" evidence="4">
    <location>
        <begin position="259"/>
        <end position="855"/>
    </location>
</feature>
<proteinExistence type="predicted"/>
<dbReference type="Pfam" id="PF22972">
    <property type="entry name" value="EVH1_PP4R3"/>
    <property type="match status" value="1"/>
</dbReference>
<comment type="caution">
    <text evidence="6">The sequence shown here is derived from an EMBL/GenBank/DDBJ whole genome shotgun (WGS) entry which is preliminary data.</text>
</comment>
<dbReference type="InterPro" id="IPR051137">
    <property type="entry name" value="PP4R3-like"/>
</dbReference>
<dbReference type="Pfam" id="PF04802">
    <property type="entry name" value="PP4R3"/>
    <property type="match status" value="1"/>
</dbReference>
<evidence type="ECO:0000256" key="2">
    <source>
        <dbReference type="ARBA" id="ARBA00023242"/>
    </source>
</evidence>
<feature type="compositionally biased region" description="Basic and acidic residues" evidence="3">
    <location>
        <begin position="456"/>
        <end position="469"/>
    </location>
</feature>
<dbReference type="Proteomes" id="UP000814176">
    <property type="component" value="Unassembled WGS sequence"/>
</dbReference>
<evidence type="ECO:0000313" key="6">
    <source>
        <dbReference type="EMBL" id="KAH9833790.1"/>
    </source>
</evidence>
<protein>
    <submittedName>
        <fullName evidence="6">Component of IIS longevity pathway SMK-1-domain-containing protein</fullName>
    </submittedName>
</protein>
<dbReference type="EMBL" id="JADCUA010000017">
    <property type="protein sequence ID" value="KAH9833790.1"/>
    <property type="molecule type" value="Genomic_DNA"/>
</dbReference>
<feature type="region of interest" description="Disordered" evidence="3">
    <location>
        <begin position="1111"/>
        <end position="1133"/>
    </location>
</feature>
<dbReference type="InterPro" id="IPR016024">
    <property type="entry name" value="ARM-type_fold"/>
</dbReference>
<dbReference type="InterPro" id="IPR055236">
    <property type="entry name" value="EVH1_PP4R3"/>
</dbReference>